<evidence type="ECO:0000256" key="2">
    <source>
        <dbReference type="SAM" id="SignalP"/>
    </source>
</evidence>
<feature type="signal peptide" evidence="2">
    <location>
        <begin position="1"/>
        <end position="26"/>
    </location>
</feature>
<reference evidence="3 4" key="1">
    <citation type="submission" date="2013-09" db="EMBL/GenBank/DDBJ databases">
        <title>Corchorus capsularis genome sequencing.</title>
        <authorList>
            <person name="Alam M."/>
            <person name="Haque M.S."/>
            <person name="Islam M.S."/>
            <person name="Emdad E.M."/>
            <person name="Islam M.M."/>
            <person name="Ahmed B."/>
            <person name="Halim A."/>
            <person name="Hossen Q.M.M."/>
            <person name="Hossain M.Z."/>
            <person name="Ahmed R."/>
            <person name="Khan M.M."/>
            <person name="Islam R."/>
            <person name="Rashid M.M."/>
            <person name="Khan S.A."/>
            <person name="Rahman M.S."/>
            <person name="Alam M."/>
        </authorList>
    </citation>
    <scope>NUCLEOTIDE SEQUENCE [LARGE SCALE GENOMIC DNA]</scope>
    <source>
        <strain evidence="4">cv. CVL-1</strain>
        <tissue evidence="3">Whole seedling</tissue>
    </source>
</reference>
<dbReference type="Pfam" id="PF01190">
    <property type="entry name" value="Pollen_Ole_e_1"/>
    <property type="match status" value="1"/>
</dbReference>
<sequence>MASSRHFAVFISSLLLLSLAFPSIASQEENNKSEVVIEGMVYCQSCDYNGTQSLSKAVPIASAKVNVTCKNETNQVSFNKVFETDGGGYYFAELKGFQMSHSLLDHPMQSCSVKLVSSPDENCNIPTNVNNGIDGSPLRYEGKRLNGTGYDSVIYAAGPVAFRPAQCLAPSP</sequence>
<dbReference type="Gramene" id="OMO59118">
    <property type="protein sequence ID" value="OMO59118"/>
    <property type="gene ID" value="CCACVL1_25062"/>
</dbReference>
<keyword evidence="1 2" id="KW-0732">Signal</keyword>
<dbReference type="PANTHER" id="PTHR33470:SF4">
    <property type="entry name" value="OS01G0164025 PROTEIN"/>
    <property type="match status" value="1"/>
</dbReference>
<feature type="chain" id="PRO_5012006145" evidence="2">
    <location>
        <begin position="27"/>
        <end position="172"/>
    </location>
</feature>
<organism evidence="3 4">
    <name type="scientific">Corchorus capsularis</name>
    <name type="common">Jute</name>
    <dbReference type="NCBI Taxonomy" id="210143"/>
    <lineage>
        <taxon>Eukaryota</taxon>
        <taxon>Viridiplantae</taxon>
        <taxon>Streptophyta</taxon>
        <taxon>Embryophyta</taxon>
        <taxon>Tracheophyta</taxon>
        <taxon>Spermatophyta</taxon>
        <taxon>Magnoliopsida</taxon>
        <taxon>eudicotyledons</taxon>
        <taxon>Gunneridae</taxon>
        <taxon>Pentapetalae</taxon>
        <taxon>rosids</taxon>
        <taxon>malvids</taxon>
        <taxon>Malvales</taxon>
        <taxon>Malvaceae</taxon>
        <taxon>Grewioideae</taxon>
        <taxon>Apeibeae</taxon>
        <taxon>Corchorus</taxon>
    </lineage>
</organism>
<dbReference type="EMBL" id="AWWV01014033">
    <property type="protein sequence ID" value="OMO59118.1"/>
    <property type="molecule type" value="Genomic_DNA"/>
</dbReference>
<dbReference type="PANTHER" id="PTHR33470">
    <property type="entry name" value="OS01G0164075 PROTEIN"/>
    <property type="match status" value="1"/>
</dbReference>
<keyword evidence="4" id="KW-1185">Reference proteome</keyword>
<evidence type="ECO:0000256" key="1">
    <source>
        <dbReference type="ARBA" id="ARBA00022729"/>
    </source>
</evidence>
<dbReference type="AlphaFoldDB" id="A0A1R3GLZ2"/>
<comment type="caution">
    <text evidence="3">The sequence shown here is derived from an EMBL/GenBank/DDBJ whole genome shotgun (WGS) entry which is preliminary data.</text>
</comment>
<protein>
    <submittedName>
        <fullName evidence="3">Pollen Ole e 1 allergen/extensin</fullName>
    </submittedName>
</protein>
<evidence type="ECO:0000313" key="4">
    <source>
        <dbReference type="Proteomes" id="UP000188268"/>
    </source>
</evidence>
<name>A0A1R3GLZ2_COCAP</name>
<dbReference type="OrthoDB" id="1936190at2759"/>
<dbReference type="GO" id="GO:0048767">
    <property type="term" value="P:root hair elongation"/>
    <property type="evidence" value="ECO:0007669"/>
    <property type="project" value="TreeGrafter"/>
</dbReference>
<proteinExistence type="predicted"/>
<evidence type="ECO:0000313" key="3">
    <source>
        <dbReference type="EMBL" id="OMO59118.1"/>
    </source>
</evidence>
<accession>A0A1R3GLZ2</accession>
<dbReference type="Proteomes" id="UP000188268">
    <property type="component" value="Unassembled WGS sequence"/>
</dbReference>
<dbReference type="GO" id="GO:0071944">
    <property type="term" value="C:cell periphery"/>
    <property type="evidence" value="ECO:0007669"/>
    <property type="project" value="TreeGrafter"/>
</dbReference>
<dbReference type="GO" id="GO:0009826">
    <property type="term" value="P:unidimensional cell growth"/>
    <property type="evidence" value="ECO:0007669"/>
    <property type="project" value="TreeGrafter"/>
</dbReference>
<gene>
    <name evidence="3" type="ORF">CCACVL1_25062</name>
</gene>
<dbReference type="OMA" id="FETNAYG"/>
<dbReference type="STRING" id="210143.A0A1R3GLZ2"/>